<dbReference type="Proteomes" id="UP001157974">
    <property type="component" value="Unassembled WGS sequence"/>
</dbReference>
<keyword evidence="3" id="KW-1185">Reference proteome</keyword>
<name>A0AAV8UIN5_9RHOD</name>
<feature type="region of interest" description="Disordered" evidence="1">
    <location>
        <begin position="417"/>
        <end position="478"/>
    </location>
</feature>
<proteinExistence type="predicted"/>
<feature type="compositionally biased region" description="Basic residues" evidence="1">
    <location>
        <begin position="447"/>
        <end position="459"/>
    </location>
</feature>
<gene>
    <name evidence="2" type="ORF">NDN08_006786</name>
</gene>
<protein>
    <recommendedName>
        <fullName evidence="4">VHS domain-containing protein</fullName>
    </recommendedName>
</protein>
<evidence type="ECO:0000256" key="1">
    <source>
        <dbReference type="SAM" id="MobiDB-lite"/>
    </source>
</evidence>
<dbReference type="InterPro" id="IPR008942">
    <property type="entry name" value="ENTH_VHS"/>
</dbReference>
<feature type="compositionally biased region" description="Acidic residues" evidence="1">
    <location>
        <begin position="429"/>
        <end position="443"/>
    </location>
</feature>
<feature type="region of interest" description="Disordered" evidence="1">
    <location>
        <begin position="1"/>
        <end position="22"/>
    </location>
</feature>
<feature type="region of interest" description="Disordered" evidence="1">
    <location>
        <begin position="339"/>
        <end position="402"/>
    </location>
</feature>
<dbReference type="Gene3D" id="1.25.40.90">
    <property type="match status" value="1"/>
</dbReference>
<feature type="region of interest" description="Disordered" evidence="1">
    <location>
        <begin position="505"/>
        <end position="532"/>
    </location>
</feature>
<comment type="caution">
    <text evidence="2">The sequence shown here is derived from an EMBL/GenBank/DDBJ whole genome shotgun (WGS) entry which is preliminary data.</text>
</comment>
<sequence length="677" mass="75442">MQGGGGDGWAASSSSQSRDAESMKAFDMKKFSLGLPGASRGNEDSPQTKSHAGYLVDAATGPGLSSEQKFDTYSRINDFCASGGGSAVSFLIGERLQTTDLNKAMRVLECLEEMMRTVPFFYRYTANQKFFKRLWRYINPYYKSGIMQPKAVVYPVPITRKVLTLVRAWAYDLHKMYAGKYEPAAAFWVERYNTKRAKVNFPEPPKGVGPWVCPVNEKTDRKLRSQYDIKGMSVDAMENLVTLLESIVHNSYSVHELESNDALPSLIKDGRSAIESRDSITQNLAREDDVSRCIELSERLETVISRYDRALATGVVPDDMGFSRKHSVHAEGSYYSTIRSDQYPLEEDPADYQGGKSRPYSNNSPRIVHNDYERPSGPVQLHQQEHPVRAPSRSPGANYPRQPTRVVYTAAPVYAAPPPYEYRDYDSRDYDEDYSDEEDEEEEALRRKASAKKKKKKEKKSKESSPVAGPVYTQPQGQVQTPVLPQLFLTNQDAFQQPYVSVMASSSGNSSPATTPMPYQVYSPTTSSGPGTPSQLANGGYVPQLTTIYTPVMSPQPYESVSPAAYIQASPAAAQQCSSNIRCSSKCSPKQLCIPVSNRACSNEVLCKNSESTLPLEDLFSACVTASVLSVTITFTAPARSTQPMASWWVQVTANWTFDENQNRWTIPPRELWRKLA</sequence>
<reference evidence="2 3" key="1">
    <citation type="journal article" date="2023" name="Nat. Commun.">
        <title>Origin of minicircular mitochondrial genomes in red algae.</title>
        <authorList>
            <person name="Lee Y."/>
            <person name="Cho C.H."/>
            <person name="Lee Y.M."/>
            <person name="Park S.I."/>
            <person name="Yang J.H."/>
            <person name="West J.A."/>
            <person name="Bhattacharya D."/>
            <person name="Yoon H.S."/>
        </authorList>
    </citation>
    <scope>NUCLEOTIDE SEQUENCE [LARGE SCALE GENOMIC DNA]</scope>
    <source>
        <strain evidence="2 3">CCMP1338</strain>
        <tissue evidence="2">Whole cell</tissue>
    </source>
</reference>
<evidence type="ECO:0000313" key="2">
    <source>
        <dbReference type="EMBL" id="KAJ8902380.1"/>
    </source>
</evidence>
<organism evidence="2 3">
    <name type="scientific">Rhodosorus marinus</name>
    <dbReference type="NCBI Taxonomy" id="101924"/>
    <lineage>
        <taxon>Eukaryota</taxon>
        <taxon>Rhodophyta</taxon>
        <taxon>Stylonematophyceae</taxon>
        <taxon>Stylonematales</taxon>
        <taxon>Stylonemataceae</taxon>
        <taxon>Rhodosorus</taxon>
    </lineage>
</organism>
<dbReference type="AlphaFoldDB" id="A0AAV8UIN5"/>
<evidence type="ECO:0000313" key="3">
    <source>
        <dbReference type="Proteomes" id="UP001157974"/>
    </source>
</evidence>
<dbReference type="SUPFAM" id="SSF48464">
    <property type="entry name" value="ENTH/VHS domain"/>
    <property type="match status" value="1"/>
</dbReference>
<feature type="compositionally biased region" description="Low complexity" evidence="1">
    <location>
        <begin position="523"/>
        <end position="532"/>
    </location>
</feature>
<accession>A0AAV8UIN5</accession>
<evidence type="ECO:0008006" key="4">
    <source>
        <dbReference type="Google" id="ProtNLM"/>
    </source>
</evidence>
<dbReference type="EMBL" id="JAMWBK010000009">
    <property type="protein sequence ID" value="KAJ8902380.1"/>
    <property type="molecule type" value="Genomic_DNA"/>
</dbReference>